<organism evidence="1 2">
    <name type="scientific">Actinobacillus suis</name>
    <dbReference type="NCBI Taxonomy" id="716"/>
    <lineage>
        <taxon>Bacteria</taxon>
        <taxon>Pseudomonadati</taxon>
        <taxon>Pseudomonadota</taxon>
        <taxon>Gammaproteobacteria</taxon>
        <taxon>Pasteurellales</taxon>
        <taxon>Pasteurellaceae</taxon>
        <taxon>Actinobacillus</taxon>
    </lineage>
</organism>
<dbReference type="RefSeq" id="WP_014990864.1">
    <property type="nucleotide sequence ID" value="NZ_CP090556.1"/>
</dbReference>
<accession>A0ABT1WY84</accession>
<dbReference type="GeneID" id="34290881"/>
<name>A0ABT1WY84_ACTSU</name>
<evidence type="ECO:0000313" key="2">
    <source>
        <dbReference type="Proteomes" id="UP001206331"/>
    </source>
</evidence>
<gene>
    <name evidence="1" type="ORF">LZL92_10310</name>
</gene>
<dbReference type="Proteomes" id="UP001206331">
    <property type="component" value="Unassembled WGS sequence"/>
</dbReference>
<dbReference type="EMBL" id="JAJUPA010000012">
    <property type="protein sequence ID" value="MCQ9630670.1"/>
    <property type="molecule type" value="Genomic_DNA"/>
</dbReference>
<proteinExistence type="predicted"/>
<protein>
    <submittedName>
        <fullName evidence="1">Uncharacterized protein</fullName>
    </submittedName>
</protein>
<reference evidence="1 2" key="1">
    <citation type="submission" date="2021-12" db="EMBL/GenBank/DDBJ databases">
        <title>Identification and characterization of A. suis stains in western Canada.</title>
        <authorList>
            <person name="Kulathunga D.G.R.S."/>
            <person name="De Oliveira Costa M."/>
        </authorList>
    </citation>
    <scope>NUCLEOTIDE SEQUENCE [LARGE SCALE GENOMIC DNA]</scope>
    <source>
        <strain evidence="1 2">18_292</strain>
    </source>
</reference>
<keyword evidence="2" id="KW-1185">Reference proteome</keyword>
<comment type="caution">
    <text evidence="1">The sequence shown here is derived from an EMBL/GenBank/DDBJ whole genome shotgun (WGS) entry which is preliminary data.</text>
</comment>
<evidence type="ECO:0000313" key="1">
    <source>
        <dbReference type="EMBL" id="MCQ9630670.1"/>
    </source>
</evidence>
<sequence>MMLRSEIIFFIDKLIKMTQHGKLSWNKVKPVMRMNSSVEYVDVVYEAYLENMIVWIYQKNYKYYYDEIDFSWDKEIVIELIDPETHLVMQELKASNAGELLNAINYKSIHSFYSRVLEK</sequence>